<evidence type="ECO:0000256" key="1">
    <source>
        <dbReference type="ARBA" id="ARBA00006914"/>
    </source>
</evidence>
<dbReference type="InterPro" id="IPR003593">
    <property type="entry name" value="AAA+_ATPase"/>
</dbReference>
<dbReference type="SUPFAM" id="SSF52540">
    <property type="entry name" value="P-loop containing nucleoside triphosphate hydrolases"/>
    <property type="match status" value="1"/>
</dbReference>
<reference evidence="6" key="1">
    <citation type="submission" date="2024-07" db="EMBL/GenBank/DDBJ databases">
        <authorList>
            <person name="Yu S.T."/>
        </authorList>
    </citation>
    <scope>NUCLEOTIDE SEQUENCE</scope>
    <source>
        <strain evidence="6">Y1</strain>
    </source>
</reference>
<dbReference type="PANTHER" id="PTHR23073">
    <property type="entry name" value="26S PROTEASOME REGULATORY SUBUNIT"/>
    <property type="match status" value="1"/>
</dbReference>
<name>A0AB39TTF1_9ACTN</name>
<dbReference type="AlphaFoldDB" id="A0AB39TTF1"/>
<dbReference type="Pfam" id="PF00004">
    <property type="entry name" value="AAA"/>
    <property type="match status" value="1"/>
</dbReference>
<sequence>MSETFGTPYAPEAVSRALTARAAGIALRLAGLLEATCDTESAADSVGFLRAWADSARGHRPPLPAEAEPLRRLADRLALTEVEVDLLLLAGLPEEHEGLARTFRTMHPRGDSHPSVGLAALLFDQHQHPHQHQDQPHRPGADRAALRRLLHEGAAARSGALAVAGEGTFHDRSLCLADRLWEALHGWAAWPEALAEIEVGPPVAGLDGWLGRPAARLAVAALRSTAPRTVVVTAQDATIGLSRCAALARAAGLRPVAGRTRPDYPAALGLLNLHAAARGGVPVLVVPRPEEGAGPARLDLRRVAGPILVCAGPGVVRPGPERPVLAVPVGPIGTADRRAAWRAALPQVAEQAAQLSARHPLDPALTAQVAMDVHSCDALAPGGAGTDVSAAIRTRAGAVLPPGVDLVGPRAAWDRLVLAAEPERQLRDAVSRLAYQAVVLDDWRLREAARADRGVRLLLSGAPGTGKSLAAEVLATAAGTDLLVVDLSQVVSKWIGETEKNLSAAFDAAERMQAVLFLDEADALFGTRTEISEANDRFANLETAYLLQRLDRFDGLAVLATNLRQNIDAAFLRRMDFVVGFDLPGEADRLRLWQLHLPEPVRAPGVDLAALAHRYPVPGGWIRNAAIAAAFRAAESGGRVGRPELVEAMRREYAKADRPFPADPAAPPAGAADERALRALGAAGAGPNREESS</sequence>
<dbReference type="RefSeq" id="WP_369184787.1">
    <property type="nucleotide sequence ID" value="NZ_CP163445.1"/>
</dbReference>
<dbReference type="GO" id="GO:0016887">
    <property type="term" value="F:ATP hydrolysis activity"/>
    <property type="evidence" value="ECO:0007669"/>
    <property type="project" value="InterPro"/>
</dbReference>
<evidence type="ECO:0000256" key="3">
    <source>
        <dbReference type="ARBA" id="ARBA00022840"/>
    </source>
</evidence>
<dbReference type="GO" id="GO:0005524">
    <property type="term" value="F:ATP binding"/>
    <property type="evidence" value="ECO:0007669"/>
    <property type="project" value="UniProtKB-KW"/>
</dbReference>
<feature type="domain" description="AAA+ ATPase" evidence="5">
    <location>
        <begin position="453"/>
        <end position="585"/>
    </location>
</feature>
<accession>A0AB39TTF1</accession>
<dbReference type="Gene3D" id="3.40.50.300">
    <property type="entry name" value="P-loop containing nucleotide triphosphate hydrolases"/>
    <property type="match status" value="1"/>
</dbReference>
<organism evidence="6">
    <name type="scientific">Streptomyces sp. Y1</name>
    <dbReference type="NCBI Taxonomy" id="3238634"/>
    <lineage>
        <taxon>Bacteria</taxon>
        <taxon>Bacillati</taxon>
        <taxon>Actinomycetota</taxon>
        <taxon>Actinomycetes</taxon>
        <taxon>Kitasatosporales</taxon>
        <taxon>Streptomycetaceae</taxon>
        <taxon>Streptomyces</taxon>
    </lineage>
</organism>
<keyword evidence="2" id="KW-0547">Nucleotide-binding</keyword>
<evidence type="ECO:0000259" key="5">
    <source>
        <dbReference type="SMART" id="SM00382"/>
    </source>
</evidence>
<comment type="similarity">
    <text evidence="1">Belongs to the AAA ATPase family.</text>
</comment>
<protein>
    <submittedName>
        <fullName evidence="6">ATP-binding protein</fullName>
    </submittedName>
</protein>
<dbReference type="SMART" id="SM00382">
    <property type="entry name" value="AAA"/>
    <property type="match status" value="1"/>
</dbReference>
<evidence type="ECO:0000256" key="4">
    <source>
        <dbReference type="SAM" id="MobiDB-lite"/>
    </source>
</evidence>
<dbReference type="InterPro" id="IPR050221">
    <property type="entry name" value="26S_Proteasome_ATPase"/>
</dbReference>
<proteinExistence type="inferred from homology"/>
<dbReference type="InterPro" id="IPR027417">
    <property type="entry name" value="P-loop_NTPase"/>
</dbReference>
<keyword evidence="3 6" id="KW-0067">ATP-binding</keyword>
<evidence type="ECO:0000256" key="2">
    <source>
        <dbReference type="ARBA" id="ARBA00022741"/>
    </source>
</evidence>
<dbReference type="CDD" id="cd19481">
    <property type="entry name" value="RecA-like_protease"/>
    <property type="match status" value="1"/>
</dbReference>
<evidence type="ECO:0000313" key="6">
    <source>
        <dbReference type="EMBL" id="XDQ82391.1"/>
    </source>
</evidence>
<dbReference type="EMBL" id="CP163445">
    <property type="protein sequence ID" value="XDQ82391.1"/>
    <property type="molecule type" value="Genomic_DNA"/>
</dbReference>
<gene>
    <name evidence="6" type="ORF">AB2U05_29850</name>
</gene>
<feature type="region of interest" description="Disordered" evidence="4">
    <location>
        <begin position="656"/>
        <end position="693"/>
    </location>
</feature>
<dbReference type="InterPro" id="IPR003959">
    <property type="entry name" value="ATPase_AAA_core"/>
</dbReference>